<dbReference type="PROSITE" id="PS00636">
    <property type="entry name" value="DNAJ_1"/>
    <property type="match status" value="1"/>
</dbReference>
<dbReference type="SUPFAM" id="SSF46565">
    <property type="entry name" value="Chaperone J-domain"/>
    <property type="match status" value="1"/>
</dbReference>
<dbReference type="PANTHER" id="PTHR44144">
    <property type="entry name" value="DNAJ HOMOLOG SUBFAMILY C MEMBER 9"/>
    <property type="match status" value="1"/>
</dbReference>
<dbReference type="GO" id="GO:0005634">
    <property type="term" value="C:nucleus"/>
    <property type="evidence" value="ECO:0007669"/>
    <property type="project" value="TreeGrafter"/>
</dbReference>
<name>A0A9P4I380_9PEZI</name>
<dbReference type="Proteomes" id="UP000799772">
    <property type="component" value="Unassembled WGS sequence"/>
</dbReference>
<feature type="compositionally biased region" description="Basic and acidic residues" evidence="1">
    <location>
        <begin position="290"/>
        <end position="312"/>
    </location>
</feature>
<evidence type="ECO:0000259" key="2">
    <source>
        <dbReference type="PROSITE" id="PS50076"/>
    </source>
</evidence>
<evidence type="ECO:0000256" key="1">
    <source>
        <dbReference type="SAM" id="MobiDB-lite"/>
    </source>
</evidence>
<protein>
    <submittedName>
        <fullName evidence="3">DnaJ protein, subfamily C, member 9</fullName>
    </submittedName>
</protein>
<feature type="region of interest" description="Disordered" evidence="1">
    <location>
        <begin position="185"/>
        <end position="220"/>
    </location>
</feature>
<dbReference type="SMART" id="SM00271">
    <property type="entry name" value="DnaJ"/>
    <property type="match status" value="1"/>
</dbReference>
<gene>
    <name evidence="3" type="ORF">NA57DRAFT_49758</name>
</gene>
<dbReference type="Pfam" id="PF00226">
    <property type="entry name" value="DnaJ"/>
    <property type="match status" value="1"/>
</dbReference>
<evidence type="ECO:0000313" key="4">
    <source>
        <dbReference type="Proteomes" id="UP000799772"/>
    </source>
</evidence>
<dbReference type="InterPro" id="IPR052594">
    <property type="entry name" value="J_domain-containing_protein"/>
</dbReference>
<feature type="compositionally biased region" description="Basic and acidic residues" evidence="1">
    <location>
        <begin position="197"/>
        <end position="212"/>
    </location>
</feature>
<dbReference type="Gene3D" id="1.10.287.110">
    <property type="entry name" value="DnaJ domain"/>
    <property type="match status" value="1"/>
</dbReference>
<dbReference type="CDD" id="cd06257">
    <property type="entry name" value="DnaJ"/>
    <property type="match status" value="1"/>
</dbReference>
<dbReference type="PANTHER" id="PTHR44144:SF1">
    <property type="entry name" value="DNAJ HOMOLOG SUBFAMILY C MEMBER 9"/>
    <property type="match status" value="1"/>
</dbReference>
<feature type="compositionally biased region" description="Basic residues" evidence="1">
    <location>
        <begin position="313"/>
        <end position="322"/>
    </location>
</feature>
<accession>A0A9P4I380</accession>
<keyword evidence="4" id="KW-1185">Reference proteome</keyword>
<dbReference type="Pfam" id="PF23302">
    <property type="entry name" value="HTH_DNAJC9"/>
    <property type="match status" value="1"/>
</dbReference>
<proteinExistence type="predicted"/>
<dbReference type="EMBL" id="ML978143">
    <property type="protein sequence ID" value="KAF2092673.1"/>
    <property type="molecule type" value="Genomic_DNA"/>
</dbReference>
<dbReference type="OrthoDB" id="110024at2759"/>
<organism evidence="3 4">
    <name type="scientific">Rhizodiscina lignyota</name>
    <dbReference type="NCBI Taxonomy" id="1504668"/>
    <lineage>
        <taxon>Eukaryota</taxon>
        <taxon>Fungi</taxon>
        <taxon>Dikarya</taxon>
        <taxon>Ascomycota</taxon>
        <taxon>Pezizomycotina</taxon>
        <taxon>Dothideomycetes</taxon>
        <taxon>Pleosporomycetidae</taxon>
        <taxon>Aulographales</taxon>
        <taxon>Rhizodiscinaceae</taxon>
        <taxon>Rhizodiscina</taxon>
    </lineage>
</organism>
<comment type="caution">
    <text evidence="3">The sequence shown here is derived from an EMBL/GenBank/DDBJ whole genome shotgun (WGS) entry which is preliminary data.</text>
</comment>
<dbReference type="GO" id="GO:0031072">
    <property type="term" value="F:heat shock protein binding"/>
    <property type="evidence" value="ECO:0007669"/>
    <property type="project" value="TreeGrafter"/>
</dbReference>
<dbReference type="FunFam" id="1.10.287.110:FF:000110">
    <property type="entry name" value="DnaJ domain protein (AFU_orthologue AFUA_2G13210)"/>
    <property type="match status" value="1"/>
</dbReference>
<feature type="domain" description="J" evidence="2">
    <location>
        <begin position="17"/>
        <end position="84"/>
    </location>
</feature>
<dbReference type="InterPro" id="IPR001623">
    <property type="entry name" value="DnaJ_domain"/>
</dbReference>
<dbReference type="GO" id="GO:0005737">
    <property type="term" value="C:cytoplasm"/>
    <property type="evidence" value="ECO:0007669"/>
    <property type="project" value="TreeGrafter"/>
</dbReference>
<dbReference type="PRINTS" id="PR00625">
    <property type="entry name" value="JDOMAIN"/>
</dbReference>
<sequence length="322" mass="36392">MAPKSEELADAAPTSINPYEVLGLAKDASADEVKTAYRKAALKHHPDKASPEEKDAAHTKFQEVAFAYAILSDPRRRSRYDTTGRTEESLNIEDDDFNWTDFFRTQFKEVVTSEAIAKFKAEYQGSEEERTAVIAAYEDGEGDMDRVYEDVMLSNPLEDDERFRKILDEEIEAGRIEALKKYTKESKKSKQQRISKAKKEEEDAREMAREMGVEDDLFGDGDVEVEISAGAKKGKKKKVAAGSEDALAAIIKKRQQGREQQFLADLEEKYAPKSKKGRKREAMDEPPEEAFQKTAERMQRAKASKSSDDAPKGGRRSKRTKT</sequence>
<dbReference type="InterPro" id="IPR056453">
    <property type="entry name" value="HTH_DNAJC9"/>
</dbReference>
<reference evidence="3" key="1">
    <citation type="journal article" date="2020" name="Stud. Mycol.">
        <title>101 Dothideomycetes genomes: a test case for predicting lifestyles and emergence of pathogens.</title>
        <authorList>
            <person name="Haridas S."/>
            <person name="Albert R."/>
            <person name="Binder M."/>
            <person name="Bloem J."/>
            <person name="Labutti K."/>
            <person name="Salamov A."/>
            <person name="Andreopoulos B."/>
            <person name="Baker S."/>
            <person name="Barry K."/>
            <person name="Bills G."/>
            <person name="Bluhm B."/>
            <person name="Cannon C."/>
            <person name="Castanera R."/>
            <person name="Culley D."/>
            <person name="Daum C."/>
            <person name="Ezra D."/>
            <person name="Gonzalez J."/>
            <person name="Henrissat B."/>
            <person name="Kuo A."/>
            <person name="Liang C."/>
            <person name="Lipzen A."/>
            <person name="Lutzoni F."/>
            <person name="Magnuson J."/>
            <person name="Mondo S."/>
            <person name="Nolan M."/>
            <person name="Ohm R."/>
            <person name="Pangilinan J."/>
            <person name="Park H.-J."/>
            <person name="Ramirez L."/>
            <person name="Alfaro M."/>
            <person name="Sun H."/>
            <person name="Tritt A."/>
            <person name="Yoshinaga Y."/>
            <person name="Zwiers L.-H."/>
            <person name="Turgeon B."/>
            <person name="Goodwin S."/>
            <person name="Spatafora J."/>
            <person name="Crous P."/>
            <person name="Grigoriev I."/>
        </authorList>
    </citation>
    <scope>NUCLEOTIDE SEQUENCE</scope>
    <source>
        <strain evidence="3">CBS 133067</strain>
    </source>
</reference>
<dbReference type="InterPro" id="IPR018253">
    <property type="entry name" value="DnaJ_domain_CS"/>
</dbReference>
<dbReference type="InterPro" id="IPR036869">
    <property type="entry name" value="J_dom_sf"/>
</dbReference>
<feature type="region of interest" description="Disordered" evidence="1">
    <location>
        <begin position="255"/>
        <end position="322"/>
    </location>
</feature>
<evidence type="ECO:0000313" key="3">
    <source>
        <dbReference type="EMBL" id="KAF2092673.1"/>
    </source>
</evidence>
<dbReference type="PROSITE" id="PS50076">
    <property type="entry name" value="DNAJ_2"/>
    <property type="match status" value="1"/>
</dbReference>
<dbReference type="AlphaFoldDB" id="A0A9P4I380"/>